<reference evidence="2 3" key="1">
    <citation type="submission" date="2018-03" db="EMBL/GenBank/DDBJ databases">
        <title>Draft genome sequence of Rohu Carp (Labeo rohita).</title>
        <authorList>
            <person name="Das P."/>
            <person name="Kushwaha B."/>
            <person name="Joshi C.G."/>
            <person name="Kumar D."/>
            <person name="Nagpure N.S."/>
            <person name="Sahoo L."/>
            <person name="Das S.P."/>
            <person name="Bit A."/>
            <person name="Patnaik S."/>
            <person name="Meher P.K."/>
            <person name="Jayasankar P."/>
            <person name="Koringa P.G."/>
            <person name="Patel N.V."/>
            <person name="Hinsu A.T."/>
            <person name="Kumar R."/>
            <person name="Pandey M."/>
            <person name="Agarwal S."/>
            <person name="Srivastava S."/>
            <person name="Singh M."/>
            <person name="Iquebal M.A."/>
            <person name="Jaiswal S."/>
            <person name="Angadi U.B."/>
            <person name="Kumar N."/>
            <person name="Raza M."/>
            <person name="Shah T.M."/>
            <person name="Rai A."/>
            <person name="Jena J.K."/>
        </authorList>
    </citation>
    <scope>NUCLEOTIDE SEQUENCE [LARGE SCALE GENOMIC DNA]</scope>
    <source>
        <strain evidence="2">DASCIFA01</strain>
        <tissue evidence="2">Testis</tissue>
    </source>
</reference>
<evidence type="ECO:0000313" key="3">
    <source>
        <dbReference type="Proteomes" id="UP000290572"/>
    </source>
</evidence>
<comment type="caution">
    <text evidence="2">The sequence shown here is derived from an EMBL/GenBank/DDBJ whole genome shotgun (WGS) entry which is preliminary data.</text>
</comment>
<feature type="region of interest" description="Disordered" evidence="1">
    <location>
        <begin position="1"/>
        <end position="95"/>
    </location>
</feature>
<protein>
    <submittedName>
        <fullName evidence="2">Uncharacterized protein</fullName>
    </submittedName>
</protein>
<sequence>MHRCHARPTAWKGTQRRRRVGKRVWHGGKGGTRGRGQSCDEEFKGEKIHGSGEQEGRAGGLRPGESPPTLGRAADRQATRTEGGITGIVTPPQPP</sequence>
<dbReference type="AlphaFoldDB" id="A0A498LT98"/>
<organism evidence="2 3">
    <name type="scientific">Labeo rohita</name>
    <name type="common">Indian major carp</name>
    <name type="synonym">Cyprinus rohita</name>
    <dbReference type="NCBI Taxonomy" id="84645"/>
    <lineage>
        <taxon>Eukaryota</taxon>
        <taxon>Metazoa</taxon>
        <taxon>Chordata</taxon>
        <taxon>Craniata</taxon>
        <taxon>Vertebrata</taxon>
        <taxon>Euteleostomi</taxon>
        <taxon>Actinopterygii</taxon>
        <taxon>Neopterygii</taxon>
        <taxon>Teleostei</taxon>
        <taxon>Ostariophysi</taxon>
        <taxon>Cypriniformes</taxon>
        <taxon>Cyprinidae</taxon>
        <taxon>Labeoninae</taxon>
        <taxon>Labeonini</taxon>
        <taxon>Labeo</taxon>
    </lineage>
</organism>
<gene>
    <name evidence="2" type="ORF">ROHU_030066</name>
</gene>
<dbReference type="EMBL" id="QBIY01013148">
    <property type="protein sequence ID" value="RXN11340.1"/>
    <property type="molecule type" value="Genomic_DNA"/>
</dbReference>
<accession>A0A498LT98</accession>
<name>A0A498LT98_LABRO</name>
<proteinExistence type="predicted"/>
<evidence type="ECO:0000313" key="2">
    <source>
        <dbReference type="EMBL" id="RXN11340.1"/>
    </source>
</evidence>
<feature type="compositionally biased region" description="Basic and acidic residues" evidence="1">
    <location>
        <begin position="41"/>
        <end position="56"/>
    </location>
</feature>
<dbReference type="Proteomes" id="UP000290572">
    <property type="component" value="Unassembled WGS sequence"/>
</dbReference>
<feature type="compositionally biased region" description="Basic residues" evidence="1">
    <location>
        <begin position="14"/>
        <end position="26"/>
    </location>
</feature>
<evidence type="ECO:0000256" key="1">
    <source>
        <dbReference type="SAM" id="MobiDB-lite"/>
    </source>
</evidence>
<keyword evidence="3" id="KW-1185">Reference proteome</keyword>